<dbReference type="PRINTS" id="PR00455">
    <property type="entry name" value="HTHTETR"/>
</dbReference>
<reference evidence="5" key="1">
    <citation type="journal article" date="2019" name="Int. J. Syst. Evol. Microbiol.">
        <title>The Global Catalogue of Microorganisms (GCM) 10K type strain sequencing project: providing services to taxonomists for standard genome sequencing and annotation.</title>
        <authorList>
            <consortium name="The Broad Institute Genomics Platform"/>
            <consortium name="The Broad Institute Genome Sequencing Center for Infectious Disease"/>
            <person name="Wu L."/>
            <person name="Ma J."/>
        </authorList>
    </citation>
    <scope>NUCLEOTIDE SEQUENCE [LARGE SCALE GENOMIC DNA]</scope>
    <source>
        <strain evidence="5">CGMCC 4.7643</strain>
    </source>
</reference>
<dbReference type="InterPro" id="IPR009057">
    <property type="entry name" value="Homeodomain-like_sf"/>
</dbReference>
<dbReference type="Gene3D" id="1.10.357.10">
    <property type="entry name" value="Tetracycline Repressor, domain 2"/>
    <property type="match status" value="1"/>
</dbReference>
<dbReference type="InterPro" id="IPR001647">
    <property type="entry name" value="HTH_TetR"/>
</dbReference>
<keyword evidence="5" id="KW-1185">Reference proteome</keyword>
<accession>A0ABW5G6J9</accession>
<evidence type="ECO:0000313" key="4">
    <source>
        <dbReference type="EMBL" id="MFD2457078.1"/>
    </source>
</evidence>
<dbReference type="RefSeq" id="WP_345402080.1">
    <property type="nucleotide sequence ID" value="NZ_BAABHG010000013.1"/>
</dbReference>
<feature type="domain" description="HTH tetR-type" evidence="3">
    <location>
        <begin position="8"/>
        <end position="68"/>
    </location>
</feature>
<name>A0ABW5G6J9_9PSEU</name>
<keyword evidence="1 2" id="KW-0238">DNA-binding</keyword>
<evidence type="ECO:0000256" key="1">
    <source>
        <dbReference type="ARBA" id="ARBA00023125"/>
    </source>
</evidence>
<dbReference type="Proteomes" id="UP001597419">
    <property type="component" value="Unassembled WGS sequence"/>
</dbReference>
<dbReference type="SUPFAM" id="SSF46689">
    <property type="entry name" value="Homeodomain-like"/>
    <property type="match status" value="1"/>
</dbReference>
<dbReference type="InterPro" id="IPR050109">
    <property type="entry name" value="HTH-type_TetR-like_transc_reg"/>
</dbReference>
<evidence type="ECO:0000256" key="2">
    <source>
        <dbReference type="PROSITE-ProRule" id="PRU00335"/>
    </source>
</evidence>
<proteinExistence type="predicted"/>
<gene>
    <name evidence="4" type="ORF">ACFSYJ_00640</name>
</gene>
<evidence type="ECO:0000259" key="3">
    <source>
        <dbReference type="PROSITE" id="PS50977"/>
    </source>
</evidence>
<dbReference type="PANTHER" id="PTHR30055">
    <property type="entry name" value="HTH-TYPE TRANSCRIPTIONAL REGULATOR RUTR"/>
    <property type="match status" value="1"/>
</dbReference>
<protein>
    <submittedName>
        <fullName evidence="4">TetR/AcrR family transcriptional regulator</fullName>
    </submittedName>
</protein>
<sequence>MSPAESRADRAERILDAAADLLTRVGYRRTTVEDVADHADVGKGTLYLHWKTREALFLAVLRREGARTMEDLVHALEADPQVALLPRLTEVQFTNVVNRPLLYAGYAADADLLGKLLPKLHGDLNPRHDELFEDYLRLLAGHRLLRTDRPVGEIAVAYRAMMHGFLLSPRTGDPAAAAALLADTVAHAFTPPGRPPAAKVRAIAPRAVAIFTEAAELDRAHLRRAYS</sequence>
<dbReference type="Pfam" id="PF00440">
    <property type="entry name" value="TetR_N"/>
    <property type="match status" value="1"/>
</dbReference>
<organism evidence="4 5">
    <name type="scientific">Amycolatopsis samaneae</name>
    <dbReference type="NCBI Taxonomy" id="664691"/>
    <lineage>
        <taxon>Bacteria</taxon>
        <taxon>Bacillati</taxon>
        <taxon>Actinomycetota</taxon>
        <taxon>Actinomycetes</taxon>
        <taxon>Pseudonocardiales</taxon>
        <taxon>Pseudonocardiaceae</taxon>
        <taxon>Amycolatopsis</taxon>
    </lineage>
</organism>
<evidence type="ECO:0000313" key="5">
    <source>
        <dbReference type="Proteomes" id="UP001597419"/>
    </source>
</evidence>
<comment type="caution">
    <text evidence="4">The sequence shown here is derived from an EMBL/GenBank/DDBJ whole genome shotgun (WGS) entry which is preliminary data.</text>
</comment>
<dbReference type="EMBL" id="JBHUKU010000001">
    <property type="protein sequence ID" value="MFD2457078.1"/>
    <property type="molecule type" value="Genomic_DNA"/>
</dbReference>
<dbReference type="PROSITE" id="PS50977">
    <property type="entry name" value="HTH_TETR_2"/>
    <property type="match status" value="1"/>
</dbReference>
<dbReference type="PANTHER" id="PTHR30055:SF226">
    <property type="entry name" value="HTH-TYPE TRANSCRIPTIONAL REGULATOR PKSA"/>
    <property type="match status" value="1"/>
</dbReference>
<feature type="DNA-binding region" description="H-T-H motif" evidence="2">
    <location>
        <begin position="31"/>
        <end position="50"/>
    </location>
</feature>